<name>A0ABY9BYD9_VITVI</name>
<protein>
    <submittedName>
        <fullName evidence="1">Uncharacterized protein</fullName>
    </submittedName>
</protein>
<keyword evidence="2" id="KW-1185">Reference proteome</keyword>
<dbReference type="EMBL" id="CP126652">
    <property type="protein sequence ID" value="WJZ87754.1"/>
    <property type="molecule type" value="Genomic_DNA"/>
</dbReference>
<evidence type="ECO:0000313" key="1">
    <source>
        <dbReference type="EMBL" id="WJZ87754.1"/>
    </source>
</evidence>
<reference evidence="1 2" key="1">
    <citation type="journal article" date="2023" name="Hortic Res">
        <title>The complete reference genome for grapevine (Vitis vinifera L.) genetics and breeding.</title>
        <authorList>
            <person name="Shi X."/>
            <person name="Cao S."/>
            <person name="Wang X."/>
            <person name="Huang S."/>
            <person name="Wang Y."/>
            <person name="Liu Z."/>
            <person name="Liu W."/>
            <person name="Leng X."/>
            <person name="Peng Y."/>
            <person name="Wang N."/>
            <person name="Wang Y."/>
            <person name="Ma Z."/>
            <person name="Xu X."/>
            <person name="Zhang F."/>
            <person name="Xue H."/>
            <person name="Zhong H."/>
            <person name="Wang Y."/>
            <person name="Zhang K."/>
            <person name="Velt A."/>
            <person name="Avia K."/>
            <person name="Holtgrawe D."/>
            <person name="Grimplet J."/>
            <person name="Matus J.T."/>
            <person name="Ware D."/>
            <person name="Wu X."/>
            <person name="Wang H."/>
            <person name="Liu C."/>
            <person name="Fang Y."/>
            <person name="Rustenholz C."/>
            <person name="Cheng Z."/>
            <person name="Xiao H."/>
            <person name="Zhou Y."/>
        </authorList>
    </citation>
    <scope>NUCLEOTIDE SEQUENCE [LARGE SCALE GENOMIC DNA]</scope>
    <source>
        <strain evidence="2">cv. Pinot noir / PN40024</strain>
        <tissue evidence="1">Leaf</tissue>
    </source>
</reference>
<sequence length="135" mass="14958">MHACLQQARSLRTHFIAFRLEGRARPSRGERPLTTVVPAAEVRGCMVTKQTAATEEVIGHPRRVILMRSWGGFQVRLLSTPTSGGRVIFVLVARRSVVSKGGLDSPTRHRGVTPPWGWQLSELRSSENNLDAVFS</sequence>
<organism evidence="1 2">
    <name type="scientific">Vitis vinifera</name>
    <name type="common">Grape</name>
    <dbReference type="NCBI Taxonomy" id="29760"/>
    <lineage>
        <taxon>Eukaryota</taxon>
        <taxon>Viridiplantae</taxon>
        <taxon>Streptophyta</taxon>
        <taxon>Embryophyta</taxon>
        <taxon>Tracheophyta</taxon>
        <taxon>Spermatophyta</taxon>
        <taxon>Magnoliopsida</taxon>
        <taxon>eudicotyledons</taxon>
        <taxon>Gunneridae</taxon>
        <taxon>Pentapetalae</taxon>
        <taxon>rosids</taxon>
        <taxon>Vitales</taxon>
        <taxon>Vitaceae</taxon>
        <taxon>Viteae</taxon>
        <taxon>Vitis</taxon>
    </lineage>
</organism>
<dbReference type="Proteomes" id="UP001227230">
    <property type="component" value="Chromosome 5"/>
</dbReference>
<gene>
    <name evidence="1" type="ORF">VitviT2T_007108</name>
</gene>
<proteinExistence type="predicted"/>
<accession>A0ABY9BYD9</accession>
<evidence type="ECO:0000313" key="2">
    <source>
        <dbReference type="Proteomes" id="UP001227230"/>
    </source>
</evidence>